<keyword evidence="2" id="KW-0812">Transmembrane</keyword>
<accession>A0A4Z1JFM0</accession>
<gene>
    <name evidence="3" type="ORF">BELL_0495g00010</name>
</gene>
<feature type="region of interest" description="Disordered" evidence="1">
    <location>
        <begin position="167"/>
        <end position="189"/>
    </location>
</feature>
<dbReference type="Proteomes" id="UP000297229">
    <property type="component" value="Unassembled WGS sequence"/>
</dbReference>
<feature type="transmembrane region" description="Helical" evidence="2">
    <location>
        <begin position="86"/>
        <end position="107"/>
    </location>
</feature>
<organism evidence="3 4">
    <name type="scientific">Botrytis elliptica</name>
    <dbReference type="NCBI Taxonomy" id="278938"/>
    <lineage>
        <taxon>Eukaryota</taxon>
        <taxon>Fungi</taxon>
        <taxon>Dikarya</taxon>
        <taxon>Ascomycota</taxon>
        <taxon>Pezizomycotina</taxon>
        <taxon>Leotiomycetes</taxon>
        <taxon>Helotiales</taxon>
        <taxon>Sclerotiniaceae</taxon>
        <taxon>Botrytis</taxon>
    </lineage>
</organism>
<evidence type="ECO:0000256" key="2">
    <source>
        <dbReference type="SAM" id="Phobius"/>
    </source>
</evidence>
<evidence type="ECO:0000256" key="1">
    <source>
        <dbReference type="SAM" id="MobiDB-lite"/>
    </source>
</evidence>
<dbReference type="AlphaFoldDB" id="A0A4Z1JFM0"/>
<keyword evidence="2" id="KW-1133">Transmembrane helix</keyword>
<protein>
    <submittedName>
        <fullName evidence="3">Uncharacterized protein</fullName>
    </submittedName>
</protein>
<feature type="compositionally biased region" description="Acidic residues" evidence="1">
    <location>
        <begin position="405"/>
        <end position="418"/>
    </location>
</feature>
<feature type="compositionally biased region" description="Polar residues" evidence="1">
    <location>
        <begin position="243"/>
        <end position="258"/>
    </location>
</feature>
<comment type="caution">
    <text evidence="3">The sequence shown here is derived from an EMBL/GenBank/DDBJ whole genome shotgun (WGS) entry which is preliminary data.</text>
</comment>
<feature type="region of interest" description="Disordered" evidence="1">
    <location>
        <begin position="348"/>
        <end position="451"/>
    </location>
</feature>
<feature type="transmembrane region" description="Helical" evidence="2">
    <location>
        <begin position="38"/>
        <end position="58"/>
    </location>
</feature>
<reference evidence="3 4" key="1">
    <citation type="submission" date="2017-12" db="EMBL/GenBank/DDBJ databases">
        <title>Comparative genomics of Botrytis spp.</title>
        <authorList>
            <person name="Valero-Jimenez C.A."/>
            <person name="Tapia P."/>
            <person name="Veloso J."/>
            <person name="Silva-Moreno E."/>
            <person name="Staats M."/>
            <person name="Valdes J.H."/>
            <person name="Van Kan J.A.L."/>
        </authorList>
    </citation>
    <scope>NUCLEOTIDE SEQUENCE [LARGE SCALE GENOMIC DNA]</scope>
    <source>
        <strain evidence="3 4">Be9601</strain>
    </source>
</reference>
<proteinExistence type="predicted"/>
<dbReference type="EMBL" id="PQXM01000493">
    <property type="protein sequence ID" value="TGO72074.1"/>
    <property type="molecule type" value="Genomic_DNA"/>
</dbReference>
<sequence length="519" mass="58579">MANPANMTNPANMMNPANMVSPQVHQCISSLQILSTNLLLLSLALSIITAYLSISMLIKKISSFYPSSNYKTAASRPYPWKNTRKIFVSLSILMSLDLEFLVFYGVYQIARKAIKISGLKQRGKFKFLAFIFTEQPNWPLVGAVCEIGELWADVTLEHLQMIFGKKKKNATENEEKREETPPCTTYSGKIPASIKNTSSPLNGIEHNIATGSDEPHSYKTIICKLKEIHKADTDAEDKKEIEISSNLKHPESQSPSSQGKRRLFLNFVDFETKEERPTHLDKRAIADETRSPTFSLSPFHFTKLRSRSKIPVGLPSPLKSRIREVTDSVERLEGLDRKLKDILENAETTAANIEAGDKDENEDQDEDESQDGDEMESGILTPSTSSSEWVPVEAPLTPSAHPEPTFEDDAEDEEEDMPSDLLTPSTSSTPSIPSSPSSRSHSSPSPTTTINGHPWKLFLVDTLYICNNSLHHEWRTAKLFNAWCRKNSWFAVTEEEIELLEKWKSWALDDRPADQKWFW</sequence>
<feature type="region of interest" description="Disordered" evidence="1">
    <location>
        <begin position="234"/>
        <end position="260"/>
    </location>
</feature>
<name>A0A4Z1JFM0_9HELO</name>
<feature type="compositionally biased region" description="Acidic residues" evidence="1">
    <location>
        <begin position="357"/>
        <end position="376"/>
    </location>
</feature>
<feature type="compositionally biased region" description="Basic and acidic residues" evidence="1">
    <location>
        <begin position="169"/>
        <end position="180"/>
    </location>
</feature>
<evidence type="ECO:0000313" key="4">
    <source>
        <dbReference type="Proteomes" id="UP000297229"/>
    </source>
</evidence>
<evidence type="ECO:0000313" key="3">
    <source>
        <dbReference type="EMBL" id="TGO72074.1"/>
    </source>
</evidence>
<feature type="compositionally biased region" description="Low complexity" evidence="1">
    <location>
        <begin position="423"/>
        <end position="449"/>
    </location>
</feature>
<keyword evidence="4" id="KW-1185">Reference proteome</keyword>
<keyword evidence="2" id="KW-0472">Membrane</keyword>